<dbReference type="GO" id="GO:0020037">
    <property type="term" value="F:heme binding"/>
    <property type="evidence" value="ECO:0007669"/>
    <property type="project" value="InterPro"/>
</dbReference>
<dbReference type="InterPro" id="IPR009056">
    <property type="entry name" value="Cyt_c-like_dom"/>
</dbReference>
<dbReference type="STRING" id="314283.MED297_09051"/>
<feature type="domain" description="CBM56" evidence="8">
    <location>
        <begin position="19"/>
        <end position="107"/>
    </location>
</feature>
<dbReference type="Gene3D" id="2.60.120.260">
    <property type="entry name" value="Galactose-binding domain-like"/>
    <property type="match status" value="1"/>
</dbReference>
<dbReference type="InterPro" id="IPR005084">
    <property type="entry name" value="CBM6"/>
</dbReference>
<dbReference type="InterPro" id="IPR047569">
    <property type="entry name" value="CBM56"/>
</dbReference>
<dbReference type="PANTHER" id="PTHR30600">
    <property type="entry name" value="CYTOCHROME C PEROXIDASE-RELATED"/>
    <property type="match status" value="1"/>
</dbReference>
<dbReference type="InterPro" id="IPR005297">
    <property type="entry name" value="Lipoprotein_repeat"/>
</dbReference>
<accession>A4BGJ4</accession>
<dbReference type="SUPFAM" id="SSF103647">
    <property type="entry name" value="TSP type-3 repeat"/>
    <property type="match status" value="1"/>
</dbReference>
<keyword evidence="4 5" id="KW-0408">Iron</keyword>
<evidence type="ECO:0000313" key="10">
    <source>
        <dbReference type="Proteomes" id="UP000005953"/>
    </source>
</evidence>
<dbReference type="InterPro" id="IPR008979">
    <property type="entry name" value="Galactose-bd-like_sf"/>
</dbReference>
<keyword evidence="1 5" id="KW-0349">Heme</keyword>
<dbReference type="InterPro" id="IPR010538">
    <property type="entry name" value="DHOR"/>
</dbReference>
<keyword evidence="10" id="KW-1185">Reference proteome</keyword>
<reference evidence="9 10" key="1">
    <citation type="submission" date="2006-02" db="EMBL/GenBank/DDBJ databases">
        <authorList>
            <person name="Pinhassi J."/>
            <person name="Pedros-Alio C."/>
            <person name="Ferriera S."/>
            <person name="Johnson J."/>
            <person name="Kravitz S."/>
            <person name="Halpern A."/>
            <person name="Remington K."/>
            <person name="Beeson K."/>
            <person name="Tran B."/>
            <person name="Rogers Y.-H."/>
            <person name="Friedman R."/>
            <person name="Venter J.C."/>
        </authorList>
    </citation>
    <scope>NUCLEOTIDE SEQUENCE [LARGE SCALE GENOMIC DNA]</scope>
    <source>
        <strain evidence="9 10">MED297</strain>
    </source>
</reference>
<gene>
    <name evidence="9" type="ORF">MED297_09051</name>
</gene>
<evidence type="ECO:0000256" key="5">
    <source>
        <dbReference type="PROSITE-ProRule" id="PRU00433"/>
    </source>
</evidence>
<dbReference type="PANTHER" id="PTHR30600:SF4">
    <property type="entry name" value="CYTOCHROME C DOMAIN-CONTAINING PROTEIN"/>
    <property type="match status" value="1"/>
</dbReference>
<organism evidence="9 10">
    <name type="scientific">Reinekea blandensis MED297</name>
    <dbReference type="NCBI Taxonomy" id="314283"/>
    <lineage>
        <taxon>Bacteria</taxon>
        <taxon>Pseudomonadati</taxon>
        <taxon>Pseudomonadota</taxon>
        <taxon>Gammaproteobacteria</taxon>
        <taxon>Oceanospirillales</taxon>
        <taxon>Saccharospirillaceae</taxon>
        <taxon>Reinekea</taxon>
    </lineage>
</organism>
<dbReference type="PROSITE" id="PS51007">
    <property type="entry name" value="CYTC"/>
    <property type="match status" value="1"/>
</dbReference>
<dbReference type="SMART" id="SM00606">
    <property type="entry name" value="CBD_IV"/>
    <property type="match status" value="1"/>
</dbReference>
<evidence type="ECO:0000259" key="6">
    <source>
        <dbReference type="PROSITE" id="PS51007"/>
    </source>
</evidence>
<dbReference type="SUPFAM" id="SSF46626">
    <property type="entry name" value="Cytochrome c"/>
    <property type="match status" value="1"/>
</dbReference>
<dbReference type="GO" id="GO:0030246">
    <property type="term" value="F:carbohydrate binding"/>
    <property type="evidence" value="ECO:0007669"/>
    <property type="project" value="UniProtKB-UniRule"/>
</dbReference>
<dbReference type="PROSITE" id="PS51175">
    <property type="entry name" value="CBM6"/>
    <property type="match status" value="1"/>
</dbReference>
<dbReference type="CDD" id="cd04080">
    <property type="entry name" value="CBM6_cellulase-like"/>
    <property type="match status" value="1"/>
</dbReference>
<name>A4BGJ4_9GAMM</name>
<dbReference type="InterPro" id="IPR006584">
    <property type="entry name" value="Cellulose-bd_IV"/>
</dbReference>
<dbReference type="AlphaFoldDB" id="A4BGJ4"/>
<evidence type="ECO:0000256" key="3">
    <source>
        <dbReference type="ARBA" id="ARBA00022729"/>
    </source>
</evidence>
<dbReference type="EMBL" id="AAOE01000016">
    <property type="protein sequence ID" value="EAR08800.1"/>
    <property type="molecule type" value="Genomic_DNA"/>
</dbReference>
<evidence type="ECO:0000259" key="7">
    <source>
        <dbReference type="PROSITE" id="PS51175"/>
    </source>
</evidence>
<dbReference type="InterPro" id="IPR028974">
    <property type="entry name" value="TSP_type-3_rpt"/>
</dbReference>
<dbReference type="InterPro" id="IPR051395">
    <property type="entry name" value="Cytochrome_c_Peroxidase/MauG"/>
</dbReference>
<dbReference type="InterPro" id="IPR036909">
    <property type="entry name" value="Cyt_c-like_dom_sf"/>
</dbReference>
<protein>
    <submittedName>
        <fullName evidence="9">Predicted thiol oxidoreductase</fullName>
    </submittedName>
</protein>
<evidence type="ECO:0000256" key="4">
    <source>
        <dbReference type="ARBA" id="ARBA00023004"/>
    </source>
</evidence>
<dbReference type="Pfam" id="PF22184">
    <property type="entry name" value="CBM_56"/>
    <property type="match status" value="1"/>
</dbReference>
<dbReference type="GO" id="GO:0004130">
    <property type="term" value="F:cytochrome-c peroxidase activity"/>
    <property type="evidence" value="ECO:0007669"/>
    <property type="project" value="TreeGrafter"/>
</dbReference>
<proteinExistence type="predicted"/>
<dbReference type="GO" id="GO:0005509">
    <property type="term" value="F:calcium ion binding"/>
    <property type="evidence" value="ECO:0007669"/>
    <property type="project" value="InterPro"/>
</dbReference>
<comment type="caution">
    <text evidence="9">The sequence shown here is derived from an EMBL/GenBank/DDBJ whole genome shotgun (WGS) entry which is preliminary data.</text>
</comment>
<dbReference type="Pfam" id="PF06537">
    <property type="entry name" value="DHOR"/>
    <property type="match status" value="2"/>
</dbReference>
<dbReference type="Pfam" id="PF03422">
    <property type="entry name" value="CBM_6"/>
    <property type="match status" value="1"/>
</dbReference>
<feature type="domain" description="Cytochrome c" evidence="6">
    <location>
        <begin position="921"/>
        <end position="1074"/>
    </location>
</feature>
<dbReference type="PROSITE" id="PS52005">
    <property type="entry name" value="CBM56"/>
    <property type="match status" value="1"/>
</dbReference>
<evidence type="ECO:0000256" key="2">
    <source>
        <dbReference type="ARBA" id="ARBA00022723"/>
    </source>
</evidence>
<dbReference type="GO" id="GO:0009055">
    <property type="term" value="F:electron transfer activity"/>
    <property type="evidence" value="ECO:0007669"/>
    <property type="project" value="InterPro"/>
</dbReference>
<feature type="domain" description="CBM6" evidence="7">
    <location>
        <begin position="149"/>
        <end position="282"/>
    </location>
</feature>
<evidence type="ECO:0000313" key="9">
    <source>
        <dbReference type="EMBL" id="EAR08800.1"/>
    </source>
</evidence>
<dbReference type="Pfam" id="PF03640">
    <property type="entry name" value="Lipoprotein_15"/>
    <property type="match status" value="2"/>
</dbReference>
<keyword evidence="3" id="KW-0732">Signal</keyword>
<evidence type="ECO:0000259" key="8">
    <source>
        <dbReference type="PROSITE" id="PS52005"/>
    </source>
</evidence>
<dbReference type="HOGENOM" id="CLU_287129_0_0_6"/>
<evidence type="ECO:0000256" key="1">
    <source>
        <dbReference type="ARBA" id="ARBA00022617"/>
    </source>
</evidence>
<dbReference type="Proteomes" id="UP000005953">
    <property type="component" value="Unassembled WGS sequence"/>
</dbReference>
<sequence>MMLATLIVSACGVESQETTATKNLLNADFGVTQTTTDTLTFYVSSTDWADVHYRINGSGQENHRMQQVNGRNEHVLDGLTAGDVIDYAFTYNRPNGATSTDFFQFMVSGDSDSDGVLDAHDRCPGTSAGTSVDANGCAVDMSFDVDGKTRIEAEDYHRFSDTTPNNIPGHYRQDAVDIEITTDTDGGYNVAYTQPGEWLAFDLTFRGGDYQLSTRVASAIGGGEYQWVLDGAVIGSGEVGNTGGWQSFESQSLPSIHISEGPHTLKLVMKAGEFNINWFEFEPTTDCQDPSCLDGDQDGVTDDVDQCPDTEAGAMVDATGCEIKTPEQEVSISHGRLVGGSHSAFPGFTLYMFDNDPVDVSTCYESCADTWPPVLVTDGTASGVNGLSLVDRQDGTFQAAYEGKPLYFYQHDSAPGQANGEGVGDLWWTVSVESDLGDIVPLYDVSTPLEAEITFDRGDALVTRIADRGRDRHAKENHFQAYDHFLTFYWEQRTISIEIIDYVAKGGDSIRMNVKALTKLDDLQAENRWWYTGVNTLAEYCGNGVMATNDNRNYWKEESWNCRENRPIQVGDKLEFEISQFLDERELTRGRSNYYGTTFLYIVGQGLVPWDVTDKDIFQGGKRFQRDSIPVPESARMGGDTTLHVQMTAEPDGHFQQMATNLSYDNGQAWVLGRRVHHTSMVDGSHDESAENGTFDELIGLSGPNYISDRCTTCHERNGRAVPAALGEPLEKWVFKVADDNGNPHADLGRVLQPKANGTESSEGTPSLASWTVVDGLRTPNYRFSSVTPERFSARIAPQLNGLGLLEAIPESAILALADENDANGDGISGRAAKVVDPETGDVRLGRFGYKAATSSVKHQTAAALNTDMGVMTSIMPSPDCGANQSNCGPQGAELNDDHLNNLVKYVSLLGVRPQRDYNDPEVIRGQQIFNDTGCSGCHVESFQTSPFHPLAELRDQTIRPYTDLLLHDMGPGLADNLGEGTASGSEWRTAPLWGVGLSACVTGGVEGPRGWDAFGLDGYETCVPEHGYLHDGRARTLDEAIRWHGGEGEASKNNYEALNAADKNALIQFIESL</sequence>
<dbReference type="Gene3D" id="1.10.760.10">
    <property type="entry name" value="Cytochrome c-like domain"/>
    <property type="match status" value="1"/>
</dbReference>
<keyword evidence="2 5" id="KW-0479">Metal-binding</keyword>
<dbReference type="SUPFAM" id="SSF49785">
    <property type="entry name" value="Galactose-binding domain-like"/>
    <property type="match status" value="1"/>
</dbReference>